<accession>A0A8J5P470</accession>
<comment type="caution">
    <text evidence="2">The sequence shown here is derived from an EMBL/GenBank/DDBJ whole genome shotgun (WGS) entry which is preliminary data.</text>
</comment>
<evidence type="ECO:0000313" key="3">
    <source>
        <dbReference type="Proteomes" id="UP000694050"/>
    </source>
</evidence>
<evidence type="ECO:0000256" key="1">
    <source>
        <dbReference type="SAM" id="Coils"/>
    </source>
</evidence>
<dbReference type="AlphaFoldDB" id="A0A8J5P470"/>
<gene>
    <name evidence="2" type="ORF">Forpe1208_v009812</name>
</gene>
<proteinExistence type="predicted"/>
<feature type="coiled-coil region" evidence="1">
    <location>
        <begin position="66"/>
        <end position="93"/>
    </location>
</feature>
<dbReference type="Proteomes" id="UP000694050">
    <property type="component" value="Unassembled WGS sequence"/>
</dbReference>
<dbReference type="EMBL" id="JAELUQ010000007">
    <property type="protein sequence ID" value="KAG7411017.1"/>
    <property type="molecule type" value="Genomic_DNA"/>
</dbReference>
<organism evidence="2 3">
    <name type="scientific">Fusarium oxysporum f. sp. rapae</name>
    <dbReference type="NCBI Taxonomy" id="485398"/>
    <lineage>
        <taxon>Eukaryota</taxon>
        <taxon>Fungi</taxon>
        <taxon>Dikarya</taxon>
        <taxon>Ascomycota</taxon>
        <taxon>Pezizomycotina</taxon>
        <taxon>Sordariomycetes</taxon>
        <taxon>Hypocreomycetidae</taxon>
        <taxon>Hypocreales</taxon>
        <taxon>Nectriaceae</taxon>
        <taxon>Fusarium</taxon>
        <taxon>Fusarium oxysporum species complex</taxon>
    </lineage>
</organism>
<reference evidence="2" key="1">
    <citation type="submission" date="2021-04" db="EMBL/GenBank/DDBJ databases">
        <title>First draft genome resource for Brassicaceae pathogens Fusarium oxysporum f. sp. raphani and Fusarium oxysporum f. sp. rapae.</title>
        <authorList>
            <person name="Asai S."/>
        </authorList>
    </citation>
    <scope>NUCLEOTIDE SEQUENCE</scope>
    <source>
        <strain evidence="2">Tf1208</strain>
    </source>
</reference>
<keyword evidence="1" id="KW-0175">Coiled coil</keyword>
<sequence>MAEDEKTLAQKVEELEKQNLRQKMGYKEDLEAFERSANQERETLKRHVWELRENVERETRIAKAMVAKKDKEIGQLQEENRVLKEVLAGVESAMALLKTGSTSATPRAPRLYPLGLLRLGLSCNGNVDKW</sequence>
<protein>
    <submittedName>
        <fullName evidence="2">Uncharacterized protein</fullName>
    </submittedName>
</protein>
<name>A0A8J5P470_FUSOX</name>
<evidence type="ECO:0000313" key="2">
    <source>
        <dbReference type="EMBL" id="KAG7411017.1"/>
    </source>
</evidence>